<evidence type="ECO:0000259" key="17">
    <source>
        <dbReference type="Pfam" id="PF05175"/>
    </source>
</evidence>
<evidence type="ECO:0000256" key="2">
    <source>
        <dbReference type="ARBA" id="ARBA00006149"/>
    </source>
</evidence>
<dbReference type="Proteomes" id="UP001233999">
    <property type="component" value="Unassembled WGS sequence"/>
</dbReference>
<dbReference type="EMBL" id="JASPKZ010006452">
    <property type="protein sequence ID" value="KAJ9587328.1"/>
    <property type="molecule type" value="Genomic_DNA"/>
</dbReference>
<keyword evidence="5" id="KW-0949">S-adenosyl-L-methionine</keyword>
<comment type="subunit">
    <text evidence="10">Heterodimer; heterodimerization with TRMT112 is required for S-adenosyl-L-methionine-binding.</text>
</comment>
<reference evidence="18" key="1">
    <citation type="journal article" date="2023" name="IScience">
        <title>Live-bearing cockroach genome reveals convergent evolutionary mechanisms linked to viviparity in insects and beyond.</title>
        <authorList>
            <person name="Fouks B."/>
            <person name="Harrison M.C."/>
            <person name="Mikhailova A.A."/>
            <person name="Marchal E."/>
            <person name="English S."/>
            <person name="Carruthers M."/>
            <person name="Jennings E.C."/>
            <person name="Chiamaka E.L."/>
            <person name="Frigard R.A."/>
            <person name="Pippel M."/>
            <person name="Attardo G.M."/>
            <person name="Benoit J.B."/>
            <person name="Bornberg-Bauer E."/>
            <person name="Tobe S.S."/>
        </authorList>
    </citation>
    <scope>NUCLEOTIDE SEQUENCE</scope>
    <source>
        <strain evidence="18">Stay&amp;Tobe</strain>
    </source>
</reference>
<reference evidence="18" key="2">
    <citation type="submission" date="2023-05" db="EMBL/GenBank/DDBJ databases">
        <authorList>
            <person name="Fouks B."/>
        </authorList>
    </citation>
    <scope>NUCLEOTIDE SEQUENCE</scope>
    <source>
        <strain evidence="18">Stay&amp;Tobe</strain>
        <tissue evidence="18">Testes</tissue>
    </source>
</reference>
<comment type="function">
    <text evidence="9">Methyltransferase that can methylate proteins and, to a lower extent, arsenic. Catalytic subunit of a heterodimer with TRMT112, which monomethylates 'Lys-12' of histone H4 (H4K12me1), a modification present at the promoters of numerous genes encoding cell cycle regulators. Catalytic subunit of a heterodimer with TRMT112, which catalyzes N5-methylation of Glu residue of proteins with a Gly-Gln-Xaa-Xaa-Xaa-Arg motif. Methylates ETF1 on 'Gln-185'; ETF1 needs to be complexed to ERF3 in its GTP-bound form to be efficiently methylated. May also play a role in the modulation of arsenic-induced toxicity by mediating the conversion of monomethylarsonous acid (3+) into the less toxic dimethylarsonic acid. It however only plays a limited role in arsenic metabolism compared with AS3MT.</text>
</comment>
<evidence type="ECO:0000256" key="7">
    <source>
        <dbReference type="ARBA" id="ARBA00048619"/>
    </source>
</evidence>
<comment type="similarity">
    <text evidence="2">Belongs to the eukaryotic/archaeal PrmC-related family.</text>
</comment>
<evidence type="ECO:0000256" key="3">
    <source>
        <dbReference type="ARBA" id="ARBA00022603"/>
    </source>
</evidence>
<dbReference type="GO" id="GO:0005634">
    <property type="term" value="C:nucleus"/>
    <property type="evidence" value="ECO:0007669"/>
    <property type="project" value="UniProtKB-SubCell"/>
</dbReference>
<gene>
    <name evidence="18" type="ORF">L9F63_019155</name>
</gene>
<dbReference type="GO" id="GO:0036009">
    <property type="term" value="F:protein-glutamine N-methyltransferase activity"/>
    <property type="evidence" value="ECO:0007669"/>
    <property type="project" value="UniProtKB-ARBA"/>
</dbReference>
<dbReference type="PANTHER" id="PTHR45875:SF1">
    <property type="entry name" value="METHYLTRANSFERASE N6AMT1"/>
    <property type="match status" value="1"/>
</dbReference>
<evidence type="ECO:0000313" key="18">
    <source>
        <dbReference type="EMBL" id="KAJ9587328.1"/>
    </source>
</evidence>
<evidence type="ECO:0000256" key="10">
    <source>
        <dbReference type="ARBA" id="ARBA00062344"/>
    </source>
</evidence>
<comment type="caution">
    <text evidence="18">The sequence shown here is derived from an EMBL/GenBank/DDBJ whole genome shotgun (WGS) entry which is preliminary data.</text>
</comment>
<evidence type="ECO:0000256" key="11">
    <source>
        <dbReference type="ARBA" id="ARBA00075330"/>
    </source>
</evidence>
<dbReference type="SUPFAM" id="SSF53335">
    <property type="entry name" value="S-adenosyl-L-methionine-dependent methyltransferases"/>
    <property type="match status" value="1"/>
</dbReference>
<keyword evidence="6" id="KW-0539">Nucleus</keyword>
<feature type="domain" description="Methyltransferase small" evidence="17">
    <location>
        <begin position="26"/>
        <end position="122"/>
    </location>
</feature>
<dbReference type="GO" id="GO:0032259">
    <property type="term" value="P:methylation"/>
    <property type="evidence" value="ECO:0007669"/>
    <property type="project" value="UniProtKB-KW"/>
</dbReference>
<dbReference type="NCBIfam" id="TIGR00537">
    <property type="entry name" value="hemK_rel_arch"/>
    <property type="match status" value="1"/>
</dbReference>
<evidence type="ECO:0000256" key="12">
    <source>
        <dbReference type="ARBA" id="ARBA00076540"/>
    </source>
</evidence>
<name>A0AAD7ZV82_DIPPU</name>
<evidence type="ECO:0000256" key="16">
    <source>
        <dbReference type="ARBA" id="ARBA00093667"/>
    </source>
</evidence>
<dbReference type="Pfam" id="PF05175">
    <property type="entry name" value="MTS"/>
    <property type="match status" value="1"/>
</dbReference>
<dbReference type="PROSITE" id="PS00092">
    <property type="entry name" value="N6_MTASE"/>
    <property type="match status" value="1"/>
</dbReference>
<dbReference type="InterPro" id="IPR004557">
    <property type="entry name" value="PrmC-related"/>
</dbReference>
<dbReference type="GO" id="GO:0003676">
    <property type="term" value="F:nucleic acid binding"/>
    <property type="evidence" value="ECO:0007669"/>
    <property type="project" value="InterPro"/>
</dbReference>
<evidence type="ECO:0000256" key="15">
    <source>
        <dbReference type="ARBA" id="ARBA00093624"/>
    </source>
</evidence>
<evidence type="ECO:0000256" key="14">
    <source>
        <dbReference type="ARBA" id="ARBA00083337"/>
    </source>
</evidence>
<evidence type="ECO:0000313" key="19">
    <source>
        <dbReference type="Proteomes" id="UP001233999"/>
    </source>
</evidence>
<evidence type="ECO:0000256" key="4">
    <source>
        <dbReference type="ARBA" id="ARBA00022679"/>
    </source>
</evidence>
<keyword evidence="4" id="KW-0808">Transferase</keyword>
<evidence type="ECO:0000256" key="8">
    <source>
        <dbReference type="ARBA" id="ARBA00050903"/>
    </source>
</evidence>
<dbReference type="InterPro" id="IPR007848">
    <property type="entry name" value="Small_mtfrase_dom"/>
</dbReference>
<dbReference type="InterPro" id="IPR002052">
    <property type="entry name" value="DNA_methylase_N6_adenine_CS"/>
</dbReference>
<organism evidence="18 19">
    <name type="scientific">Diploptera punctata</name>
    <name type="common">Pacific beetle cockroach</name>
    <dbReference type="NCBI Taxonomy" id="6984"/>
    <lineage>
        <taxon>Eukaryota</taxon>
        <taxon>Metazoa</taxon>
        <taxon>Ecdysozoa</taxon>
        <taxon>Arthropoda</taxon>
        <taxon>Hexapoda</taxon>
        <taxon>Insecta</taxon>
        <taxon>Pterygota</taxon>
        <taxon>Neoptera</taxon>
        <taxon>Polyneoptera</taxon>
        <taxon>Dictyoptera</taxon>
        <taxon>Blattodea</taxon>
        <taxon>Blaberoidea</taxon>
        <taxon>Blaberidae</taxon>
        <taxon>Diplopterinae</taxon>
        <taxon>Diploptera</taxon>
    </lineage>
</organism>
<evidence type="ECO:0000256" key="6">
    <source>
        <dbReference type="ARBA" id="ARBA00023242"/>
    </source>
</evidence>
<protein>
    <recommendedName>
        <fullName evidence="15">Methyltransferase HEMK2</fullName>
    </recommendedName>
    <alternativeName>
        <fullName evidence="14">HemK methyltransferase family member 2</fullName>
    </alternativeName>
    <alternativeName>
        <fullName evidence="12">Lysine N-methyltransferase 9</fullName>
    </alternativeName>
    <alternativeName>
        <fullName evidence="11">Methylarsonite methyltransferase N6AMT1</fullName>
    </alternativeName>
    <alternativeName>
        <fullName evidence="16">Methyltransferase N6AMT1</fullName>
    </alternativeName>
    <alternativeName>
        <fullName evidence="13">Protein N(5)-glutamine methyltransferase</fullName>
    </alternativeName>
</protein>
<sequence>METPSLSHFSSKDYNNFYEPAEDSFLLLDALEQELEIIKILKPSVCVEIGSGSGIVITALAKAVGKSCSYTAVDVNLAACEATQSTSESNGVNVEVVSMDLLSAFCWKNKVDILIFNPPYVVTPSEEVYEKGMFGELSKAWSGGKRGREVMDRIFPEISDILTEDGIFYMIAISDNCPEDIEHIMNNLGFVMEIVQERSIRGEHLLVLKFTRK</sequence>
<evidence type="ECO:0000256" key="13">
    <source>
        <dbReference type="ARBA" id="ARBA00080992"/>
    </source>
</evidence>
<dbReference type="CDD" id="cd02440">
    <property type="entry name" value="AdoMet_MTases"/>
    <property type="match status" value="1"/>
</dbReference>
<dbReference type="InterPro" id="IPR052190">
    <property type="entry name" value="Euk-Arch_PrmC-MTase"/>
</dbReference>
<evidence type="ECO:0000256" key="1">
    <source>
        <dbReference type="ARBA" id="ARBA00004123"/>
    </source>
</evidence>
<accession>A0AAD7ZV82</accession>
<dbReference type="PANTHER" id="PTHR45875">
    <property type="entry name" value="METHYLTRANSFERASE N6AMT1"/>
    <property type="match status" value="1"/>
</dbReference>
<comment type="catalytic activity">
    <reaction evidence="8">
        <text>methylarsonous acid + S-adenosyl-L-methionine = dimethylarsinate + S-adenosyl-L-homocysteine + 2 H(+)</text>
        <dbReference type="Rhea" id="RHEA:11684"/>
        <dbReference type="ChEBI" id="CHEBI:15378"/>
        <dbReference type="ChEBI" id="CHEBI:16223"/>
        <dbReference type="ChEBI" id="CHEBI:17826"/>
        <dbReference type="ChEBI" id="CHEBI:57856"/>
        <dbReference type="ChEBI" id="CHEBI:59789"/>
    </reaction>
</comment>
<evidence type="ECO:0000256" key="5">
    <source>
        <dbReference type="ARBA" id="ARBA00022691"/>
    </source>
</evidence>
<comment type="catalytic activity">
    <reaction evidence="7">
        <text>L-lysyl-[histone] + S-adenosyl-L-methionine = N(6)-methyl-L-lysyl-[histone] + S-adenosyl-L-homocysteine + H(+)</text>
        <dbReference type="Rhea" id="RHEA:10024"/>
        <dbReference type="Rhea" id="RHEA-COMP:9845"/>
        <dbReference type="Rhea" id="RHEA-COMP:9846"/>
        <dbReference type="ChEBI" id="CHEBI:15378"/>
        <dbReference type="ChEBI" id="CHEBI:29969"/>
        <dbReference type="ChEBI" id="CHEBI:57856"/>
        <dbReference type="ChEBI" id="CHEBI:59789"/>
        <dbReference type="ChEBI" id="CHEBI:61929"/>
    </reaction>
    <physiologicalReaction direction="left-to-right" evidence="7">
        <dbReference type="Rhea" id="RHEA:10025"/>
    </physiologicalReaction>
</comment>
<proteinExistence type="inferred from homology"/>
<comment type="subcellular location">
    <subcellularLocation>
        <location evidence="1">Nucleus</location>
    </subcellularLocation>
</comment>
<dbReference type="FunFam" id="3.40.50.150:FF:000077">
    <property type="entry name" value="HemK methyltransferase family member 2"/>
    <property type="match status" value="1"/>
</dbReference>
<evidence type="ECO:0000256" key="9">
    <source>
        <dbReference type="ARBA" id="ARBA00053180"/>
    </source>
</evidence>
<dbReference type="Gene3D" id="3.40.50.150">
    <property type="entry name" value="Vaccinia Virus protein VP39"/>
    <property type="match status" value="1"/>
</dbReference>
<dbReference type="InterPro" id="IPR029063">
    <property type="entry name" value="SAM-dependent_MTases_sf"/>
</dbReference>
<dbReference type="GO" id="GO:0035657">
    <property type="term" value="C:eRF1 methyltransferase complex"/>
    <property type="evidence" value="ECO:0007669"/>
    <property type="project" value="TreeGrafter"/>
</dbReference>
<keyword evidence="3" id="KW-0489">Methyltransferase</keyword>
<keyword evidence="19" id="KW-1185">Reference proteome</keyword>
<dbReference type="AlphaFoldDB" id="A0AAD7ZV82"/>